<feature type="coiled-coil region" evidence="1">
    <location>
        <begin position="317"/>
        <end position="351"/>
    </location>
</feature>
<dbReference type="Proteomes" id="UP001555786">
    <property type="component" value="Unassembled WGS sequence"/>
</dbReference>
<evidence type="ECO:0000313" key="4">
    <source>
        <dbReference type="EMBL" id="MEW9310357.1"/>
    </source>
</evidence>
<evidence type="ECO:0000256" key="1">
    <source>
        <dbReference type="SAM" id="Coils"/>
    </source>
</evidence>
<feature type="transmembrane region" description="Helical" evidence="3">
    <location>
        <begin position="231"/>
        <end position="254"/>
    </location>
</feature>
<organism evidence="4 5">
    <name type="scientific">Labrys neptuniae</name>
    <dbReference type="NCBI Taxonomy" id="376174"/>
    <lineage>
        <taxon>Bacteria</taxon>
        <taxon>Pseudomonadati</taxon>
        <taxon>Pseudomonadota</taxon>
        <taxon>Alphaproteobacteria</taxon>
        <taxon>Hyphomicrobiales</taxon>
        <taxon>Xanthobacteraceae</taxon>
        <taxon>Labrys</taxon>
    </lineage>
</organism>
<evidence type="ECO:0000313" key="5">
    <source>
        <dbReference type="Proteomes" id="UP001555786"/>
    </source>
</evidence>
<dbReference type="RefSeq" id="WP_367626789.1">
    <property type="nucleotide sequence ID" value="NZ_JBFNQD010000025.1"/>
</dbReference>
<evidence type="ECO:0008006" key="6">
    <source>
        <dbReference type="Google" id="ProtNLM"/>
    </source>
</evidence>
<feature type="transmembrane region" description="Helical" evidence="3">
    <location>
        <begin position="157"/>
        <end position="180"/>
    </location>
</feature>
<feature type="transmembrane region" description="Helical" evidence="3">
    <location>
        <begin position="200"/>
        <end position="219"/>
    </location>
</feature>
<feature type="transmembrane region" description="Helical" evidence="3">
    <location>
        <begin position="283"/>
        <end position="301"/>
    </location>
</feature>
<keyword evidence="3" id="KW-0472">Membrane</keyword>
<keyword evidence="3" id="KW-1133">Transmembrane helix</keyword>
<name>A0ABV3PXF8_9HYPH</name>
<sequence>MKSTALARLLQGITKPSHDKRPSIETFADIDTDRLAAELNLAGRGRERGGNEEPATSSETMDSVETQIIERIEAAKKAAHATIEDELRTYAERLAALDFEDRFTQIQHTAPAAVGDFKLEARAGRDDLYALRRNLRDLDAEQQAFRRKHKIDRTARVHGGAATFLKVALLIVMFVVEAFANGNFLAKGSEQGLLGGVTEAISFAALNIFGTFIIGHFGVKQIAHNSVFRKGMGVLAFCFYVAFALGLNLALAHYRDVSAQFLEGGGERVMQVMATTPFQLRDLNSWLFFGLGLMFSVVALIDSLTFSDAYPGYAEVQHRLESARDAYRDRRAELDENLKDVRDEYQDRMQDISSDLSLRRGEYEAIIANRARMLKLFSQHQDHLERAANTLIGFYREANAKARKTPPPARFASPLSLAKVSVEANTEGEWSLRDLRSRIEQIQAMLTAEVKEIHTAYQTTMDEYQQLDDVVPEPGMGDGSKQA</sequence>
<protein>
    <recommendedName>
        <fullName evidence="6">Transmembrane protein</fullName>
    </recommendedName>
</protein>
<gene>
    <name evidence="4" type="ORF">ABXS05_32765</name>
</gene>
<feature type="region of interest" description="Disordered" evidence="2">
    <location>
        <begin position="41"/>
        <end position="62"/>
    </location>
</feature>
<evidence type="ECO:0000256" key="2">
    <source>
        <dbReference type="SAM" id="MobiDB-lite"/>
    </source>
</evidence>
<keyword evidence="3" id="KW-0812">Transmembrane</keyword>
<keyword evidence="1" id="KW-0175">Coiled coil</keyword>
<proteinExistence type="predicted"/>
<dbReference type="EMBL" id="JBFNQD010000025">
    <property type="protein sequence ID" value="MEW9310357.1"/>
    <property type="molecule type" value="Genomic_DNA"/>
</dbReference>
<accession>A0ABV3PXF8</accession>
<evidence type="ECO:0000256" key="3">
    <source>
        <dbReference type="SAM" id="Phobius"/>
    </source>
</evidence>
<comment type="caution">
    <text evidence="4">The sequence shown here is derived from an EMBL/GenBank/DDBJ whole genome shotgun (WGS) entry which is preliminary data.</text>
</comment>
<reference evidence="4 5" key="1">
    <citation type="submission" date="2024-07" db="EMBL/GenBank/DDBJ databases">
        <title>Description of Labrys sedimenti sp. nov., isolated from a diclofenac-degrading enrichment culture.</title>
        <authorList>
            <person name="Tancsics A."/>
            <person name="Csepanyi A."/>
        </authorList>
    </citation>
    <scope>NUCLEOTIDE SEQUENCE [LARGE SCALE GENOMIC DNA]</scope>
    <source>
        <strain evidence="4 5">LMG 23578</strain>
    </source>
</reference>
<keyword evidence="5" id="KW-1185">Reference proteome</keyword>